<name>A0ABQ3UTF9_9CHLR</name>
<sequence length="62" mass="6899">MCQLLNQGLALLHSIRTWLPRLSARLFGDFDLEKVTVTSPATIRGKNGVCIHIIATLMHILT</sequence>
<evidence type="ECO:0008006" key="3">
    <source>
        <dbReference type="Google" id="ProtNLM"/>
    </source>
</evidence>
<proteinExistence type="predicted"/>
<reference evidence="1 2" key="1">
    <citation type="journal article" date="2021" name="Int. J. Syst. Evol. Microbiol.">
        <title>Reticulibacter mediterranei gen. nov., sp. nov., within the new family Reticulibacteraceae fam. nov., and Ktedonospora formicarum gen. nov., sp. nov., Ktedonobacter robiniae sp. nov., Dictyobacter formicarum sp. nov. and Dictyobacter arantiisoli sp. nov., belonging to the class Ktedonobacteria.</title>
        <authorList>
            <person name="Yabe S."/>
            <person name="Zheng Y."/>
            <person name="Wang C.M."/>
            <person name="Sakai Y."/>
            <person name="Abe K."/>
            <person name="Yokota A."/>
            <person name="Donadio S."/>
            <person name="Cavaletti L."/>
            <person name="Monciardini P."/>
        </authorList>
    </citation>
    <scope>NUCLEOTIDE SEQUENCE [LARGE SCALE GENOMIC DNA]</scope>
    <source>
        <strain evidence="1 2">SOSP1-30</strain>
    </source>
</reference>
<evidence type="ECO:0000313" key="2">
    <source>
        <dbReference type="Proteomes" id="UP000654345"/>
    </source>
</evidence>
<comment type="caution">
    <text evidence="1">The sequence shown here is derived from an EMBL/GenBank/DDBJ whole genome shotgun (WGS) entry which is preliminary data.</text>
</comment>
<dbReference type="EMBL" id="BNJG01000002">
    <property type="protein sequence ID" value="GHO55862.1"/>
    <property type="molecule type" value="Genomic_DNA"/>
</dbReference>
<protein>
    <recommendedName>
        <fullName evidence="3">Methionyl/Valyl/Leucyl/Isoleucyl-tRNA synthetase anticodon-binding domain-containing protein</fullName>
    </recommendedName>
</protein>
<keyword evidence="2" id="KW-1185">Reference proteome</keyword>
<accession>A0ABQ3UTF9</accession>
<organism evidence="1 2">
    <name type="scientific">Ktedonobacter robiniae</name>
    <dbReference type="NCBI Taxonomy" id="2778365"/>
    <lineage>
        <taxon>Bacteria</taxon>
        <taxon>Bacillati</taxon>
        <taxon>Chloroflexota</taxon>
        <taxon>Ktedonobacteria</taxon>
        <taxon>Ktedonobacterales</taxon>
        <taxon>Ktedonobacteraceae</taxon>
        <taxon>Ktedonobacter</taxon>
    </lineage>
</organism>
<dbReference type="Proteomes" id="UP000654345">
    <property type="component" value="Unassembled WGS sequence"/>
</dbReference>
<evidence type="ECO:0000313" key="1">
    <source>
        <dbReference type="EMBL" id="GHO55862.1"/>
    </source>
</evidence>
<gene>
    <name evidence="1" type="ORF">KSB_43370</name>
</gene>
<dbReference type="RefSeq" id="WP_201372491.1">
    <property type="nucleotide sequence ID" value="NZ_BNJG01000002.1"/>
</dbReference>